<keyword evidence="2" id="KW-1185">Reference proteome</keyword>
<dbReference type="AlphaFoldDB" id="A3HSX9"/>
<evidence type="ECO:0000313" key="1">
    <source>
        <dbReference type="EMBL" id="EAZ82947.1"/>
    </source>
</evidence>
<dbReference type="RefSeq" id="WP_008200835.1">
    <property type="nucleotide sequence ID" value="NZ_CM001023.1"/>
</dbReference>
<sequence length="117" mass="13510">MKETWTLKLTKEELEDPNQGIPRIIADKENELGIFLSYYFKKEGAVAEQVVLEGKPDFETNSSGKLTLSFVLVHFNACLAIHEQAKDKMEISYRIDSQNKELQLEGPFWEERGMDEI</sequence>
<accession>A3HSX9</accession>
<dbReference type="HOGENOM" id="CLU_2092008_0_0_10"/>
<evidence type="ECO:0000313" key="2">
    <source>
        <dbReference type="Proteomes" id="UP000003919"/>
    </source>
</evidence>
<dbReference type="eggNOG" id="ENOG50345UP">
    <property type="taxonomic scope" value="Bacteria"/>
</dbReference>
<reference evidence="1 2" key="1">
    <citation type="journal article" date="2011" name="J. Bacteriol.">
        <title>Complete genome sequence of Algoriphagus sp. PR1, bacterial prey of a colony-forming choanoflagellate.</title>
        <authorList>
            <person name="Alegado R.A."/>
            <person name="Ferriera S."/>
            <person name="Nusbaum C."/>
            <person name="Young S.K."/>
            <person name="Zeng Q."/>
            <person name="Imamovic A."/>
            <person name="Fairclough S.R."/>
            <person name="King N."/>
        </authorList>
    </citation>
    <scope>NUCLEOTIDE SEQUENCE [LARGE SCALE GENOMIC DNA]</scope>
    <source>
        <strain evidence="1 2">PR1</strain>
    </source>
</reference>
<dbReference type="OrthoDB" id="825882at2"/>
<protein>
    <submittedName>
        <fullName evidence="1">Uncharacterized protein</fullName>
    </submittedName>
</protein>
<proteinExistence type="predicted"/>
<organism evidence="1 2">
    <name type="scientific">Algoriphagus machipongonensis</name>
    <dbReference type="NCBI Taxonomy" id="388413"/>
    <lineage>
        <taxon>Bacteria</taxon>
        <taxon>Pseudomonadati</taxon>
        <taxon>Bacteroidota</taxon>
        <taxon>Cytophagia</taxon>
        <taxon>Cytophagales</taxon>
        <taxon>Cyclobacteriaceae</taxon>
        <taxon>Algoriphagus</taxon>
    </lineage>
</organism>
<dbReference type="EMBL" id="AAXU02000001">
    <property type="protein sequence ID" value="EAZ82947.1"/>
    <property type="molecule type" value="Genomic_DNA"/>
</dbReference>
<dbReference type="Proteomes" id="UP000003919">
    <property type="component" value="Unassembled WGS sequence"/>
</dbReference>
<comment type="caution">
    <text evidence="1">The sequence shown here is derived from an EMBL/GenBank/DDBJ whole genome shotgun (WGS) entry which is preliminary data.</text>
</comment>
<gene>
    <name evidence="1" type="ORF">ALPR1_12040</name>
</gene>
<name>A3HSX9_9BACT</name>